<evidence type="ECO:0000313" key="3">
    <source>
        <dbReference type="EMBL" id="EFY89495.1"/>
    </source>
</evidence>
<dbReference type="Gene3D" id="3.10.129.10">
    <property type="entry name" value="Hotdog Thioesterase"/>
    <property type="match status" value="1"/>
</dbReference>
<dbReference type="Proteomes" id="UP000002499">
    <property type="component" value="Unassembled WGS sequence"/>
</dbReference>
<organism evidence="4">
    <name type="scientific">Metarhizium acridum (strain CQMa 102)</name>
    <dbReference type="NCBI Taxonomy" id="655827"/>
    <lineage>
        <taxon>Eukaryota</taxon>
        <taxon>Fungi</taxon>
        <taxon>Dikarya</taxon>
        <taxon>Ascomycota</taxon>
        <taxon>Pezizomycotina</taxon>
        <taxon>Sordariomycetes</taxon>
        <taxon>Hypocreomycetidae</taxon>
        <taxon>Hypocreales</taxon>
        <taxon>Clavicipitaceae</taxon>
        <taxon>Metarhizium</taxon>
    </lineage>
</organism>
<sequence length="253" mass="27590">MPAVPAHNVRFDSAANAYLMEYCGIHPPNSPYHPLVAHTSTNFYSSIAYPAVAEVGVRVAKLGNSSVTFELAVFEKGVEGVKAVCRPSKTGMAPGLRRGLEKLYNGHEQLGSKNNKPTCHMRASANSRHCSPSTYSRKPIENPLRNHLTPRSTLVSLLLMPEWVKATKFPRWLGAENATWESAISGTGRECETTLPSRTCVDVEDGNGFGQTAMPPCIHETSALPKKTLVSPVFGANFCRIPPCPRRLGKEKC</sequence>
<protein>
    <submittedName>
        <fullName evidence="3">Thioesterase family protein</fullName>
    </submittedName>
</protein>
<dbReference type="InterPro" id="IPR006683">
    <property type="entry name" value="Thioestr_dom"/>
</dbReference>
<dbReference type="OrthoDB" id="2420454at2759"/>
<keyword evidence="4" id="KW-1185">Reference proteome</keyword>
<evidence type="ECO:0000256" key="1">
    <source>
        <dbReference type="SAM" id="MobiDB-lite"/>
    </source>
</evidence>
<dbReference type="InterPro" id="IPR029069">
    <property type="entry name" value="HotDog_dom_sf"/>
</dbReference>
<accession>E9E3S0</accession>
<dbReference type="InParanoid" id="E9E3S0"/>
<name>E9E3S0_METAQ</name>
<proteinExistence type="predicted"/>
<reference evidence="3 4" key="1">
    <citation type="journal article" date="2011" name="PLoS Genet.">
        <title>Genome sequencing and comparative transcriptomics of the model entomopathogenic fungi Metarhizium anisopliae and M. acridum.</title>
        <authorList>
            <person name="Gao Q."/>
            <person name="Jin K."/>
            <person name="Ying S.H."/>
            <person name="Zhang Y."/>
            <person name="Xiao G."/>
            <person name="Shang Y."/>
            <person name="Duan Z."/>
            <person name="Hu X."/>
            <person name="Xie X.Q."/>
            <person name="Zhou G."/>
            <person name="Peng G."/>
            <person name="Luo Z."/>
            <person name="Huang W."/>
            <person name="Wang B."/>
            <person name="Fang W."/>
            <person name="Wang S."/>
            <person name="Zhong Y."/>
            <person name="Ma L.J."/>
            <person name="St Leger R.J."/>
            <person name="Zhao G.P."/>
            <person name="Pei Y."/>
            <person name="Feng M.G."/>
            <person name="Xia Y."/>
            <person name="Wang C."/>
        </authorList>
    </citation>
    <scope>NUCLEOTIDE SEQUENCE [LARGE SCALE GENOMIC DNA]</scope>
    <source>
        <strain evidence="3 4">CQMa 102</strain>
    </source>
</reference>
<dbReference type="HOGENOM" id="CLU_1098709_0_0_1"/>
<dbReference type="AlphaFoldDB" id="E9E3S0"/>
<dbReference type="STRING" id="655827.E9E3S0"/>
<evidence type="ECO:0000259" key="2">
    <source>
        <dbReference type="Pfam" id="PF03061"/>
    </source>
</evidence>
<dbReference type="SUPFAM" id="SSF54637">
    <property type="entry name" value="Thioesterase/thiol ester dehydrase-isomerase"/>
    <property type="match status" value="1"/>
</dbReference>
<feature type="domain" description="Thioesterase" evidence="2">
    <location>
        <begin position="11"/>
        <end position="77"/>
    </location>
</feature>
<evidence type="ECO:0000313" key="4">
    <source>
        <dbReference type="Proteomes" id="UP000002499"/>
    </source>
</evidence>
<feature type="compositionally biased region" description="Polar residues" evidence="1">
    <location>
        <begin position="124"/>
        <end position="136"/>
    </location>
</feature>
<dbReference type="eggNOG" id="ENOG502S411">
    <property type="taxonomic scope" value="Eukaryota"/>
</dbReference>
<dbReference type="Pfam" id="PF03061">
    <property type="entry name" value="4HBT"/>
    <property type="match status" value="1"/>
</dbReference>
<dbReference type="EMBL" id="GL698499">
    <property type="protein sequence ID" value="EFY89495.1"/>
    <property type="molecule type" value="Genomic_DNA"/>
</dbReference>
<gene>
    <name evidence="3" type="ORF">MAC_04514</name>
</gene>
<feature type="region of interest" description="Disordered" evidence="1">
    <location>
        <begin position="111"/>
        <end position="145"/>
    </location>
</feature>